<dbReference type="Proteomes" id="UP000473699">
    <property type="component" value="Unassembled WGS sequence"/>
</dbReference>
<evidence type="ECO:0000313" key="1">
    <source>
        <dbReference type="EMBL" id="MST54611.1"/>
    </source>
</evidence>
<comment type="caution">
    <text evidence="1">The sequence shown here is derived from an EMBL/GenBank/DDBJ whole genome shotgun (WGS) entry which is preliminary data.</text>
</comment>
<organism evidence="1 2">
    <name type="scientific">Pyramidobacter porci</name>
    <dbReference type="NCBI Taxonomy" id="2605789"/>
    <lineage>
        <taxon>Bacteria</taxon>
        <taxon>Thermotogati</taxon>
        <taxon>Synergistota</taxon>
        <taxon>Synergistia</taxon>
        <taxon>Synergistales</taxon>
        <taxon>Dethiosulfovibrionaceae</taxon>
        <taxon>Pyramidobacter</taxon>
    </lineage>
</organism>
<dbReference type="AlphaFoldDB" id="A0A6L5Y8S5"/>
<dbReference type="RefSeq" id="WP_154527741.1">
    <property type="nucleotide sequence ID" value="NZ_VUNH01000001.1"/>
</dbReference>
<sequence>MFRRRPIPAIVSECFRCVLLAAALFLGVIPAQGRAMPALPLRCNAPAWLKSSIQGSMSAVWRELQGSRLSRQAAVEALALVGSRLFPGFKVSLVNQKFVSMEPPHRWNWRLSLQMPEGSARLPEPCSTWIKNDIERALPSLREIVENVPPEALRWSAESFQSQIDKIIDEYIPGWRCSVRVHAEDLNVLLDLKLYLQPPLLLAFSPETLSASLPQLLTDRMSDKTLEYLSPLTGLPLSWISFHLAEMERWLEEKQLQNKWLKMLRASSVNDIAVKPITKVTTRIESTTYSFRGWFSVHAGGPARLEAGLHLGRYFPLGPKIPAEAYAEIVMGLEHWHVDGRAGLRFSPLEFMWLGLEGSTEDSSPLWYRVWLGRNRPGLYGWLRYSDDDDLEAAVGYRLNRYVAFELYYDNRQDDRISLRAFSNL</sequence>
<accession>A0A6L5Y8S5</accession>
<protein>
    <submittedName>
        <fullName evidence="1">Uncharacterized protein</fullName>
    </submittedName>
</protein>
<evidence type="ECO:0000313" key="2">
    <source>
        <dbReference type="Proteomes" id="UP000473699"/>
    </source>
</evidence>
<proteinExistence type="predicted"/>
<keyword evidence="2" id="KW-1185">Reference proteome</keyword>
<reference evidence="1 2" key="1">
    <citation type="submission" date="2019-08" db="EMBL/GenBank/DDBJ databases">
        <title>In-depth cultivation of the pig gut microbiome towards novel bacterial diversity and tailored functional studies.</title>
        <authorList>
            <person name="Wylensek D."/>
            <person name="Hitch T.C.A."/>
            <person name="Clavel T."/>
        </authorList>
    </citation>
    <scope>NUCLEOTIDE SEQUENCE [LARGE SCALE GENOMIC DNA]</scope>
    <source>
        <strain evidence="1 2">SM-530-WT-4B</strain>
    </source>
</reference>
<dbReference type="EMBL" id="VUNH01000001">
    <property type="protein sequence ID" value="MST54611.1"/>
    <property type="molecule type" value="Genomic_DNA"/>
</dbReference>
<name>A0A6L5Y8S5_9BACT</name>
<gene>
    <name evidence="1" type="ORF">FYJ74_00895</name>
</gene>